<gene>
    <name evidence="3" type="ORF">GFH48_13635</name>
</gene>
<feature type="transmembrane region" description="Helical" evidence="1">
    <location>
        <begin position="216"/>
        <end position="238"/>
    </location>
</feature>
<dbReference type="InterPro" id="IPR046675">
    <property type="entry name" value="DUF6545"/>
</dbReference>
<feature type="transmembrane region" description="Helical" evidence="1">
    <location>
        <begin position="109"/>
        <end position="127"/>
    </location>
</feature>
<evidence type="ECO:0000259" key="2">
    <source>
        <dbReference type="Pfam" id="PF20182"/>
    </source>
</evidence>
<dbReference type="InterPro" id="IPR050039">
    <property type="entry name" value="MAB_1171c-like"/>
</dbReference>
<feature type="transmembrane region" description="Helical" evidence="1">
    <location>
        <begin position="32"/>
        <end position="55"/>
    </location>
</feature>
<dbReference type="Pfam" id="PF20182">
    <property type="entry name" value="DUF6545"/>
    <property type="match status" value="1"/>
</dbReference>
<feature type="transmembrane region" description="Helical" evidence="1">
    <location>
        <begin position="178"/>
        <end position="196"/>
    </location>
</feature>
<dbReference type="RefSeq" id="WP_153288498.1">
    <property type="nucleotide sequence ID" value="NZ_CP045643.1"/>
</dbReference>
<name>A0A5Q0LCC5_9ACTN</name>
<dbReference type="EMBL" id="CP045643">
    <property type="protein sequence ID" value="QFZ74159.1"/>
    <property type="molecule type" value="Genomic_DNA"/>
</dbReference>
<dbReference type="Proteomes" id="UP000326179">
    <property type="component" value="Chromosome"/>
</dbReference>
<feature type="domain" description="DUF6545" evidence="2">
    <location>
        <begin position="246"/>
        <end position="373"/>
    </location>
</feature>
<keyword evidence="1" id="KW-1133">Transmembrane helix</keyword>
<reference evidence="3 4" key="1">
    <citation type="submission" date="2019-10" db="EMBL/GenBank/DDBJ databases">
        <title>A novel species.</title>
        <authorList>
            <person name="Gao J."/>
        </authorList>
    </citation>
    <scope>NUCLEOTIDE SEQUENCE [LARGE SCALE GENOMIC DNA]</scope>
    <source>
        <strain evidence="3 4">QMT-28</strain>
    </source>
</reference>
<accession>A0A5Q0LCC5</accession>
<evidence type="ECO:0000313" key="4">
    <source>
        <dbReference type="Proteomes" id="UP000326179"/>
    </source>
</evidence>
<evidence type="ECO:0000256" key="1">
    <source>
        <dbReference type="SAM" id="Phobius"/>
    </source>
</evidence>
<dbReference type="KEGG" id="sfy:GFH48_13635"/>
<keyword evidence="1" id="KW-0472">Membrane</keyword>
<feature type="transmembrane region" description="Helical" evidence="1">
    <location>
        <begin position="147"/>
        <end position="166"/>
    </location>
</feature>
<organism evidence="3 4">
    <name type="scientific">Streptomyces fagopyri</name>
    <dbReference type="NCBI Taxonomy" id="2662397"/>
    <lineage>
        <taxon>Bacteria</taxon>
        <taxon>Bacillati</taxon>
        <taxon>Actinomycetota</taxon>
        <taxon>Actinomycetes</taxon>
        <taxon>Kitasatosporales</taxon>
        <taxon>Streptomycetaceae</taxon>
        <taxon>Streptomyces</taxon>
    </lineage>
</organism>
<proteinExistence type="predicted"/>
<feature type="transmembrane region" description="Helical" evidence="1">
    <location>
        <begin position="67"/>
        <end position="88"/>
    </location>
</feature>
<protein>
    <recommendedName>
        <fullName evidence="2">DUF6545 domain-containing protein</fullName>
    </recommendedName>
</protein>
<dbReference type="NCBIfam" id="NF042915">
    <property type="entry name" value="MAB_1171c_fam"/>
    <property type="match status" value="1"/>
</dbReference>
<keyword evidence="1" id="KW-0812">Transmembrane</keyword>
<evidence type="ECO:0000313" key="3">
    <source>
        <dbReference type="EMBL" id="QFZ74159.1"/>
    </source>
</evidence>
<keyword evidence="4" id="KW-1185">Reference proteome</keyword>
<sequence>MGASAYYIPALALWAGLGSKLPELVRSWRDPLVRWVCWVIFLGGAGFAFAAPPTVAAVNRTSGVPNLAALLVYTVVSAYSASCLVLILHWRGGPAGHVRRLARRWQTGYAVVIVLLILLFVLGDAPVERRTDLDTYYAGVPWIGQMIVLYLLGHMTAAVATTVLCWRWALRVDGWLRAGLWLLVAGWLLNLSFSTLKLTAVAARWTGRNWDVLSTVLAPGLVGLAATVATVGFTLPLYGPRLVALWREVTTWRRLGPLWRELGSASPGVPLAAPIPWYSSCAMRLTQRETGIQDGLNLVRPHLDDRVRSHAQTTARAAGYGTEDAFRVGLAAMIAAAVRSHRDDVPAPRVAVARNTVAFASRATLVGVACALRTSPVVAAARVAAVAPVAADDERTAL</sequence>
<dbReference type="AlphaFoldDB" id="A0A5Q0LCC5"/>